<gene>
    <name evidence="2" type="ORF">GA0070613_1682</name>
</gene>
<organism evidence="2 3">
    <name type="scientific">Micromonospora inositola</name>
    <dbReference type="NCBI Taxonomy" id="47865"/>
    <lineage>
        <taxon>Bacteria</taxon>
        <taxon>Bacillati</taxon>
        <taxon>Actinomycetota</taxon>
        <taxon>Actinomycetes</taxon>
        <taxon>Micromonosporales</taxon>
        <taxon>Micromonosporaceae</taxon>
        <taxon>Micromonospora</taxon>
    </lineage>
</organism>
<accession>A0A1C5HQR8</accession>
<proteinExistence type="predicted"/>
<feature type="compositionally biased region" description="Basic and acidic residues" evidence="1">
    <location>
        <begin position="1"/>
        <end position="10"/>
    </location>
</feature>
<reference evidence="3" key="1">
    <citation type="submission" date="2016-06" db="EMBL/GenBank/DDBJ databases">
        <authorList>
            <person name="Varghese N."/>
            <person name="Submissions Spin"/>
        </authorList>
    </citation>
    <scope>NUCLEOTIDE SEQUENCE [LARGE SCALE GENOMIC DNA]</scope>
    <source>
        <strain evidence="3">DSM 43819</strain>
    </source>
</reference>
<keyword evidence="3" id="KW-1185">Reference proteome</keyword>
<dbReference type="AlphaFoldDB" id="A0A1C5HQR8"/>
<evidence type="ECO:0000313" key="3">
    <source>
        <dbReference type="Proteomes" id="UP000198221"/>
    </source>
</evidence>
<evidence type="ECO:0000313" key="2">
    <source>
        <dbReference type="EMBL" id="SCG48365.1"/>
    </source>
</evidence>
<dbReference type="InterPro" id="IPR049908">
    <property type="entry name" value="AmcA_3a"/>
</dbReference>
<dbReference type="EMBL" id="LT607754">
    <property type="protein sequence ID" value="SCG48365.1"/>
    <property type="molecule type" value="Genomic_DNA"/>
</dbReference>
<dbReference type="Proteomes" id="UP000198221">
    <property type="component" value="Chromosome I"/>
</dbReference>
<sequence>MPETTSRRQPEGAGGADADPVVDRVREAAVGLTALLHEAEAARRLRAEVAGGDGASAVCAWNHFENIPTFYNWNNRPR</sequence>
<feature type="region of interest" description="Disordered" evidence="1">
    <location>
        <begin position="1"/>
        <end position="20"/>
    </location>
</feature>
<protein>
    <submittedName>
        <fullName evidence="2">Uncharacterized protein</fullName>
    </submittedName>
</protein>
<name>A0A1C5HQR8_9ACTN</name>
<dbReference type="OrthoDB" id="3397047at2"/>
<evidence type="ECO:0000256" key="1">
    <source>
        <dbReference type="SAM" id="MobiDB-lite"/>
    </source>
</evidence>
<dbReference type="NCBIfam" id="NF041722">
    <property type="entry name" value="phane_AmcA_3a"/>
    <property type="match status" value="1"/>
</dbReference>
<dbReference type="RefSeq" id="WP_089011756.1">
    <property type="nucleotide sequence ID" value="NZ_LT607754.1"/>
</dbReference>